<dbReference type="Proteomes" id="UP001431783">
    <property type="component" value="Unassembled WGS sequence"/>
</dbReference>
<organism evidence="1 2">
    <name type="scientific">Henosepilachna vigintioctopunctata</name>
    <dbReference type="NCBI Taxonomy" id="420089"/>
    <lineage>
        <taxon>Eukaryota</taxon>
        <taxon>Metazoa</taxon>
        <taxon>Ecdysozoa</taxon>
        <taxon>Arthropoda</taxon>
        <taxon>Hexapoda</taxon>
        <taxon>Insecta</taxon>
        <taxon>Pterygota</taxon>
        <taxon>Neoptera</taxon>
        <taxon>Endopterygota</taxon>
        <taxon>Coleoptera</taxon>
        <taxon>Polyphaga</taxon>
        <taxon>Cucujiformia</taxon>
        <taxon>Coccinelloidea</taxon>
        <taxon>Coccinellidae</taxon>
        <taxon>Epilachninae</taxon>
        <taxon>Epilachnini</taxon>
        <taxon>Henosepilachna</taxon>
    </lineage>
</organism>
<reference evidence="1 2" key="1">
    <citation type="submission" date="2023-03" db="EMBL/GenBank/DDBJ databases">
        <title>Genome insight into feeding habits of ladybird beetles.</title>
        <authorList>
            <person name="Li H.-S."/>
            <person name="Huang Y.-H."/>
            <person name="Pang H."/>
        </authorList>
    </citation>
    <scope>NUCLEOTIDE SEQUENCE [LARGE SCALE GENOMIC DNA]</scope>
    <source>
        <strain evidence="1">SYSU_2023b</strain>
        <tissue evidence="1">Whole body</tissue>
    </source>
</reference>
<keyword evidence="2" id="KW-1185">Reference proteome</keyword>
<evidence type="ECO:0000313" key="1">
    <source>
        <dbReference type="EMBL" id="KAK9881335.1"/>
    </source>
</evidence>
<accession>A0AAW1UFQ5</accession>
<proteinExistence type="predicted"/>
<evidence type="ECO:0000313" key="2">
    <source>
        <dbReference type="Proteomes" id="UP001431783"/>
    </source>
</evidence>
<dbReference type="EMBL" id="JARQZJ010000068">
    <property type="protein sequence ID" value="KAK9881335.1"/>
    <property type="molecule type" value="Genomic_DNA"/>
</dbReference>
<dbReference type="AlphaFoldDB" id="A0AAW1UFQ5"/>
<name>A0AAW1UFQ5_9CUCU</name>
<protein>
    <submittedName>
        <fullName evidence="1">Uncharacterized protein</fullName>
    </submittedName>
</protein>
<gene>
    <name evidence="1" type="ORF">WA026_015461</name>
</gene>
<sequence>MNEITGSRLLCAGCRASDAETHARDFRRATKQLKLKTKRSKRRLLCLADSTISSKMCIKMMSDTDVPGMKSKYLMTVLEAALWVMVWKMM</sequence>
<comment type="caution">
    <text evidence="1">The sequence shown here is derived from an EMBL/GenBank/DDBJ whole genome shotgun (WGS) entry which is preliminary data.</text>
</comment>